<evidence type="ECO:0000256" key="8">
    <source>
        <dbReference type="ARBA" id="ARBA00034617"/>
    </source>
</evidence>
<keyword evidence="6" id="KW-0238">DNA-binding</keyword>
<dbReference type="Pfam" id="PF13361">
    <property type="entry name" value="UvrD_C"/>
    <property type="match status" value="1"/>
</dbReference>
<dbReference type="SUPFAM" id="SSF52540">
    <property type="entry name" value="P-loop containing nucleoside triphosphate hydrolases"/>
    <property type="match status" value="1"/>
</dbReference>
<evidence type="ECO:0000256" key="5">
    <source>
        <dbReference type="ARBA" id="ARBA00022840"/>
    </source>
</evidence>
<evidence type="ECO:0000256" key="1">
    <source>
        <dbReference type="ARBA" id="ARBA00009922"/>
    </source>
</evidence>
<dbReference type="GO" id="GO:0000725">
    <property type="term" value="P:recombinational repair"/>
    <property type="evidence" value="ECO:0007669"/>
    <property type="project" value="TreeGrafter"/>
</dbReference>
<dbReference type="Pfam" id="PF00580">
    <property type="entry name" value="UvrD-helicase"/>
    <property type="match status" value="1"/>
</dbReference>
<dbReference type="CDD" id="cd17932">
    <property type="entry name" value="DEXQc_UvrD"/>
    <property type="match status" value="1"/>
</dbReference>
<proteinExistence type="inferred from homology"/>
<evidence type="ECO:0000256" key="7">
    <source>
        <dbReference type="ARBA" id="ARBA00023235"/>
    </source>
</evidence>
<dbReference type="InterPro" id="IPR014016">
    <property type="entry name" value="UvrD-like_ATP-bd"/>
</dbReference>
<comment type="catalytic activity">
    <reaction evidence="8">
        <text>Couples ATP hydrolysis with the unwinding of duplex DNA by translocating in the 3'-5' direction.</text>
        <dbReference type="EC" id="5.6.2.4"/>
    </reaction>
</comment>
<dbReference type="InterPro" id="IPR014017">
    <property type="entry name" value="DNA_helicase_UvrD-like_C"/>
</dbReference>
<keyword evidence="2" id="KW-0547">Nucleotide-binding</keyword>
<dbReference type="PROSITE" id="PS51198">
    <property type="entry name" value="UVRD_HELICASE_ATP_BIND"/>
    <property type="match status" value="1"/>
</dbReference>
<dbReference type="EMBL" id="CAFBMQ010000002">
    <property type="protein sequence ID" value="CAB4897335.1"/>
    <property type="molecule type" value="Genomic_DNA"/>
</dbReference>
<sequence>MSATLNDLPLSDEQRAAILNPSRLIAVDAGPGTGKTHTASARMVHLADQGIDPSRIVAVSFTRFAADEMDLRLRRLLGGRFTQAVGMGTFHGLARRIIRLDPSVIGLSDTFGVLAPKDALRIVKSTLQAPECRAFAARLHREADEQVRQVNHRIGLSYHRCETDTTLAGDGELGQLAAHCRLVLEDHQQAHNVLALDRWIPAAAAVLADPVVRDVAHGAWTEILVDEFQDSNPAQMLLLSRLIGPATTLWVVGDEDQAIYGFRGSMPGAIDQVAGQPGAHRAALTINRRCRPDIITGANRLIAHNPRSSRKALRPDLTQRDAGHFGYTQFQSDYEEGHRVVEAVGALHAQGLPYHQIMVVAPSHKLLDGLHEDLIGAGIPYTPSDGVQLAGRRHVAPVVHAIRLLLGHPLTEEQLTGCLTALRHIGDTYAERLVGAIRHQHAGALDADLTQLPGVDQRARDSVTAWQQDLIRLRRQVTPSTPVGGTVDQLLDAPWGLVALQRRLAETGTDGQAAKARRALRDIESFRGATHRLAGGEVQTLGELVTHLDRQQLIGADGGEDRVTLTTIHGSKGTEADAVLALGWEEGSLPSHHNSSTAIQVAEQRRCAFVAATRARKLCRLTSVGSRAGQPRRRSRFITESGLAA</sequence>
<evidence type="ECO:0000256" key="9">
    <source>
        <dbReference type="ARBA" id="ARBA00034808"/>
    </source>
</evidence>
<dbReference type="InterPro" id="IPR000212">
    <property type="entry name" value="DNA_helicase_UvrD/REP"/>
</dbReference>
<evidence type="ECO:0000256" key="4">
    <source>
        <dbReference type="ARBA" id="ARBA00022806"/>
    </source>
</evidence>
<dbReference type="PANTHER" id="PTHR11070:SF2">
    <property type="entry name" value="ATP-DEPENDENT DNA HELICASE SRS2"/>
    <property type="match status" value="1"/>
</dbReference>
<dbReference type="Gene3D" id="3.40.50.300">
    <property type="entry name" value="P-loop containing nucleotide triphosphate hydrolases"/>
    <property type="match status" value="2"/>
</dbReference>
<dbReference type="GO" id="GO:0003677">
    <property type="term" value="F:DNA binding"/>
    <property type="evidence" value="ECO:0007669"/>
    <property type="project" value="UniProtKB-KW"/>
</dbReference>
<keyword evidence="5" id="KW-0067">ATP-binding</keyword>
<dbReference type="InterPro" id="IPR013986">
    <property type="entry name" value="DExx_box_DNA_helicase_dom_sf"/>
</dbReference>
<dbReference type="EC" id="5.6.2.4" evidence="9"/>
<dbReference type="Gene3D" id="1.10.10.160">
    <property type="match status" value="1"/>
</dbReference>
<evidence type="ECO:0000256" key="10">
    <source>
        <dbReference type="ARBA" id="ARBA00048988"/>
    </source>
</evidence>
<evidence type="ECO:0000259" key="11">
    <source>
        <dbReference type="PROSITE" id="PS51198"/>
    </source>
</evidence>
<keyword evidence="7" id="KW-0413">Isomerase</keyword>
<evidence type="ECO:0000259" key="12">
    <source>
        <dbReference type="PROSITE" id="PS51217"/>
    </source>
</evidence>
<evidence type="ECO:0000256" key="3">
    <source>
        <dbReference type="ARBA" id="ARBA00022801"/>
    </source>
</evidence>
<feature type="domain" description="UvrD-like helicase ATP-binding" evidence="11">
    <location>
        <begin position="8"/>
        <end position="291"/>
    </location>
</feature>
<dbReference type="InterPro" id="IPR027417">
    <property type="entry name" value="P-loop_NTPase"/>
</dbReference>
<accession>A0A6J7FVG8</accession>
<dbReference type="GO" id="GO:0043138">
    <property type="term" value="F:3'-5' DNA helicase activity"/>
    <property type="evidence" value="ECO:0007669"/>
    <property type="project" value="UniProtKB-EC"/>
</dbReference>
<keyword evidence="4" id="KW-0347">Helicase</keyword>
<comment type="catalytic activity">
    <reaction evidence="10">
        <text>ATP + H2O = ADP + phosphate + H(+)</text>
        <dbReference type="Rhea" id="RHEA:13065"/>
        <dbReference type="ChEBI" id="CHEBI:15377"/>
        <dbReference type="ChEBI" id="CHEBI:15378"/>
        <dbReference type="ChEBI" id="CHEBI:30616"/>
        <dbReference type="ChEBI" id="CHEBI:43474"/>
        <dbReference type="ChEBI" id="CHEBI:456216"/>
        <dbReference type="EC" id="5.6.2.4"/>
    </reaction>
</comment>
<dbReference type="GO" id="GO:0016787">
    <property type="term" value="F:hydrolase activity"/>
    <property type="evidence" value="ECO:0007669"/>
    <property type="project" value="UniProtKB-KW"/>
</dbReference>
<gene>
    <name evidence="13" type="ORF">UFOPK3609_00091</name>
</gene>
<protein>
    <recommendedName>
        <fullName evidence="9">DNA 3'-5' helicase</fullName>
        <ecNumber evidence="9">5.6.2.4</ecNumber>
    </recommendedName>
</protein>
<keyword evidence="3" id="KW-0378">Hydrolase</keyword>
<evidence type="ECO:0000256" key="2">
    <source>
        <dbReference type="ARBA" id="ARBA00022741"/>
    </source>
</evidence>
<feature type="domain" description="UvrD-like helicase C-terminal" evidence="12">
    <location>
        <begin position="292"/>
        <end position="573"/>
    </location>
</feature>
<name>A0A6J7FVG8_9ZZZZ</name>
<evidence type="ECO:0000256" key="6">
    <source>
        <dbReference type="ARBA" id="ARBA00023125"/>
    </source>
</evidence>
<dbReference type="PANTHER" id="PTHR11070">
    <property type="entry name" value="UVRD / RECB / PCRA DNA HELICASE FAMILY MEMBER"/>
    <property type="match status" value="1"/>
</dbReference>
<reference evidence="13" key="1">
    <citation type="submission" date="2020-05" db="EMBL/GenBank/DDBJ databases">
        <authorList>
            <person name="Chiriac C."/>
            <person name="Salcher M."/>
            <person name="Ghai R."/>
            <person name="Kavagutti S V."/>
        </authorList>
    </citation>
    <scope>NUCLEOTIDE SEQUENCE</scope>
</reference>
<dbReference type="GO" id="GO:0005524">
    <property type="term" value="F:ATP binding"/>
    <property type="evidence" value="ECO:0007669"/>
    <property type="project" value="UniProtKB-KW"/>
</dbReference>
<dbReference type="PROSITE" id="PS51217">
    <property type="entry name" value="UVRD_HELICASE_CTER"/>
    <property type="match status" value="1"/>
</dbReference>
<dbReference type="AlphaFoldDB" id="A0A6J7FVG8"/>
<dbReference type="Gene3D" id="1.10.486.10">
    <property type="entry name" value="PCRA, domain 4"/>
    <property type="match status" value="1"/>
</dbReference>
<comment type="similarity">
    <text evidence="1">Belongs to the helicase family. UvrD subfamily.</text>
</comment>
<dbReference type="GO" id="GO:0005634">
    <property type="term" value="C:nucleus"/>
    <property type="evidence" value="ECO:0007669"/>
    <property type="project" value="TreeGrafter"/>
</dbReference>
<evidence type="ECO:0000313" key="13">
    <source>
        <dbReference type="EMBL" id="CAB4897335.1"/>
    </source>
</evidence>
<organism evidence="13">
    <name type="scientific">freshwater metagenome</name>
    <dbReference type="NCBI Taxonomy" id="449393"/>
    <lineage>
        <taxon>unclassified sequences</taxon>
        <taxon>metagenomes</taxon>
        <taxon>ecological metagenomes</taxon>
    </lineage>
</organism>